<dbReference type="GO" id="GO:0015355">
    <property type="term" value="F:secondary active monocarboxylate transmembrane transporter activity"/>
    <property type="evidence" value="ECO:0007669"/>
    <property type="project" value="TreeGrafter"/>
</dbReference>
<dbReference type="AlphaFoldDB" id="A0A9P6L5L6"/>
<evidence type="ECO:0000256" key="2">
    <source>
        <dbReference type="ARBA" id="ARBA00022692"/>
    </source>
</evidence>
<dbReference type="PANTHER" id="PTHR23508">
    <property type="entry name" value="CARBOXYLIC ACID TRANSPORTER PROTEIN HOMOLOG"/>
    <property type="match status" value="1"/>
</dbReference>
<dbReference type="InterPro" id="IPR011701">
    <property type="entry name" value="MFS"/>
</dbReference>
<comment type="caution">
    <text evidence="8">The sequence shown here is derived from an EMBL/GenBank/DDBJ whole genome shotgun (WGS) entry which is preliminary data.</text>
</comment>
<feature type="transmembrane region" description="Helical" evidence="6">
    <location>
        <begin position="418"/>
        <end position="439"/>
    </location>
</feature>
<dbReference type="InterPro" id="IPR020846">
    <property type="entry name" value="MFS_dom"/>
</dbReference>
<dbReference type="PROSITE" id="PS50850">
    <property type="entry name" value="MFS"/>
    <property type="match status" value="1"/>
</dbReference>
<evidence type="ECO:0000313" key="9">
    <source>
        <dbReference type="Proteomes" id="UP000736335"/>
    </source>
</evidence>
<comment type="subcellular location">
    <subcellularLocation>
        <location evidence="1">Membrane</location>
        <topology evidence="1">Multi-pass membrane protein</topology>
    </subcellularLocation>
</comment>
<gene>
    <name evidence="8" type="ORF">BJ322DRAFT_144103</name>
</gene>
<feature type="transmembrane region" description="Helical" evidence="6">
    <location>
        <begin position="249"/>
        <end position="268"/>
    </location>
</feature>
<feature type="domain" description="Major facilitator superfamily (MFS) profile" evidence="7">
    <location>
        <begin position="36"/>
        <end position="444"/>
    </location>
</feature>
<dbReference type="Gene3D" id="1.20.1250.20">
    <property type="entry name" value="MFS general substrate transporter like domains"/>
    <property type="match status" value="2"/>
</dbReference>
<feature type="transmembrane region" description="Helical" evidence="6">
    <location>
        <begin position="288"/>
        <end position="310"/>
    </location>
</feature>
<feature type="compositionally biased region" description="Basic and acidic residues" evidence="5">
    <location>
        <begin position="459"/>
        <end position="477"/>
    </location>
</feature>
<proteinExistence type="predicted"/>
<accession>A0A9P6L5L6</accession>
<feature type="compositionally biased region" description="Basic and acidic residues" evidence="5">
    <location>
        <begin position="484"/>
        <end position="498"/>
    </location>
</feature>
<sequence>MAPYFLRNLVPRREKVERTRPLWDVLKSLTFSQWGLFFSGWLAWSCDAIDFFSVSLTITSLEKQFNRPTHDITTSITLTLLFRSIGAVIFGLVSDRFGRKWPLVINLLLISSLSLGCSFVQTYHQFLAVRSLFGVGMGGVWGLASASALENLPVEARGLASGILQQGYAGGYLMAALVNLYLIPKTSWREQFRTSAGISSFAALLRMTLPESQVFLRAQEARQANTGESSQSKTRVFFHEVGEMLKNHWLLCIYAVFLMAGFNFLSHGSQDLYPTYLEASKGFTTHNATVATIIGNCGAIVGGAIAGSLSQHIGRRLTIIIFVLLIGAFIPLWILPDTFNKLAAGAFCVQFGVQGAWGVVPILLSEISPPSFRSTFPGVAYQMGNMISSASAQIEATGGQHIKTTIQTPSGPKVVPDYALIQGVFIGCVSAYVIVLALIGPENHGSHFENSKPAFEAGASKEDVGSSAREHEIRDLDQSSIGSEGKEKGEIQLVETKRPRGASYAV</sequence>
<dbReference type="GO" id="GO:0005886">
    <property type="term" value="C:plasma membrane"/>
    <property type="evidence" value="ECO:0007669"/>
    <property type="project" value="TreeGrafter"/>
</dbReference>
<protein>
    <submittedName>
        <fullName evidence="8">Carboxylic acid transporter</fullName>
    </submittedName>
</protein>
<dbReference type="EMBL" id="WIUZ02000010">
    <property type="protein sequence ID" value="KAF9783275.1"/>
    <property type="molecule type" value="Genomic_DNA"/>
</dbReference>
<evidence type="ECO:0000256" key="5">
    <source>
        <dbReference type="SAM" id="MobiDB-lite"/>
    </source>
</evidence>
<keyword evidence="2 6" id="KW-0812">Transmembrane</keyword>
<evidence type="ECO:0000256" key="6">
    <source>
        <dbReference type="SAM" id="Phobius"/>
    </source>
</evidence>
<evidence type="ECO:0000313" key="8">
    <source>
        <dbReference type="EMBL" id="KAF9783275.1"/>
    </source>
</evidence>
<evidence type="ECO:0000256" key="3">
    <source>
        <dbReference type="ARBA" id="ARBA00022989"/>
    </source>
</evidence>
<dbReference type="SUPFAM" id="SSF103473">
    <property type="entry name" value="MFS general substrate transporter"/>
    <property type="match status" value="1"/>
</dbReference>
<keyword evidence="9" id="KW-1185">Reference proteome</keyword>
<keyword evidence="3 6" id="KW-1133">Transmembrane helix</keyword>
<dbReference type="InterPro" id="IPR036259">
    <property type="entry name" value="MFS_trans_sf"/>
</dbReference>
<dbReference type="FunFam" id="1.20.1250.20:FF:000340">
    <property type="entry name" value="MFS transporter, SHS family, lactate transporter"/>
    <property type="match status" value="1"/>
</dbReference>
<feature type="transmembrane region" description="Helical" evidence="6">
    <location>
        <begin position="41"/>
        <end position="61"/>
    </location>
</feature>
<dbReference type="PANTHER" id="PTHR23508:SF10">
    <property type="entry name" value="CARBOXYLIC ACID TRANSPORTER PROTEIN HOMOLOG"/>
    <property type="match status" value="1"/>
</dbReference>
<feature type="transmembrane region" description="Helical" evidence="6">
    <location>
        <begin position="166"/>
        <end position="183"/>
    </location>
</feature>
<evidence type="ECO:0000259" key="7">
    <source>
        <dbReference type="PROSITE" id="PS50850"/>
    </source>
</evidence>
<evidence type="ECO:0000256" key="4">
    <source>
        <dbReference type="ARBA" id="ARBA00023136"/>
    </source>
</evidence>
<reference evidence="8" key="2">
    <citation type="submission" date="2020-11" db="EMBL/GenBank/DDBJ databases">
        <authorList>
            <consortium name="DOE Joint Genome Institute"/>
            <person name="Kuo A."/>
            <person name="Miyauchi S."/>
            <person name="Kiss E."/>
            <person name="Drula E."/>
            <person name="Kohler A."/>
            <person name="Sanchez-Garcia M."/>
            <person name="Andreopoulos B."/>
            <person name="Barry K.W."/>
            <person name="Bonito G."/>
            <person name="Buee M."/>
            <person name="Carver A."/>
            <person name="Chen C."/>
            <person name="Cichocki N."/>
            <person name="Clum A."/>
            <person name="Culley D."/>
            <person name="Crous P.W."/>
            <person name="Fauchery L."/>
            <person name="Girlanda M."/>
            <person name="Hayes R."/>
            <person name="Keri Z."/>
            <person name="Labutti K."/>
            <person name="Lipzen A."/>
            <person name="Lombard V."/>
            <person name="Magnuson J."/>
            <person name="Maillard F."/>
            <person name="Morin E."/>
            <person name="Murat C."/>
            <person name="Nolan M."/>
            <person name="Ohm R."/>
            <person name="Pangilinan J."/>
            <person name="Pereira M."/>
            <person name="Perotto S."/>
            <person name="Peter M."/>
            <person name="Riley R."/>
            <person name="Sitrit Y."/>
            <person name="Stielow B."/>
            <person name="Szollosi G."/>
            <person name="Zifcakova L."/>
            <person name="Stursova M."/>
            <person name="Spatafora J.W."/>
            <person name="Tedersoo L."/>
            <person name="Vaario L.-M."/>
            <person name="Yamada A."/>
            <person name="Yan M."/>
            <person name="Wang P."/>
            <person name="Xu J."/>
            <person name="Bruns T."/>
            <person name="Baldrian P."/>
            <person name="Vilgalys R."/>
            <person name="Henrissat B."/>
            <person name="Grigoriev I.V."/>
            <person name="Hibbett D."/>
            <person name="Nagy L.G."/>
            <person name="Martin F.M."/>
        </authorList>
    </citation>
    <scope>NUCLEOTIDE SEQUENCE</scope>
    <source>
        <strain evidence="8">UH-Tt-Lm1</strain>
    </source>
</reference>
<feature type="transmembrane region" description="Helical" evidence="6">
    <location>
        <begin position="100"/>
        <end position="120"/>
    </location>
</feature>
<dbReference type="CDD" id="cd17316">
    <property type="entry name" value="MFS_SV2_like"/>
    <property type="match status" value="1"/>
</dbReference>
<dbReference type="GO" id="GO:0035879">
    <property type="term" value="P:plasma membrane lactate transport"/>
    <property type="evidence" value="ECO:0007669"/>
    <property type="project" value="TreeGrafter"/>
</dbReference>
<keyword evidence="4 6" id="KW-0472">Membrane</keyword>
<evidence type="ECO:0000256" key="1">
    <source>
        <dbReference type="ARBA" id="ARBA00004141"/>
    </source>
</evidence>
<dbReference type="OrthoDB" id="5296287at2759"/>
<dbReference type="Proteomes" id="UP000736335">
    <property type="component" value="Unassembled WGS sequence"/>
</dbReference>
<feature type="transmembrane region" description="Helical" evidence="6">
    <location>
        <begin position="73"/>
        <end position="94"/>
    </location>
</feature>
<dbReference type="Pfam" id="PF07690">
    <property type="entry name" value="MFS_1"/>
    <property type="match status" value="1"/>
</dbReference>
<name>A0A9P6L5L6_9AGAM</name>
<organism evidence="8 9">
    <name type="scientific">Thelephora terrestris</name>
    <dbReference type="NCBI Taxonomy" id="56493"/>
    <lineage>
        <taxon>Eukaryota</taxon>
        <taxon>Fungi</taxon>
        <taxon>Dikarya</taxon>
        <taxon>Basidiomycota</taxon>
        <taxon>Agaricomycotina</taxon>
        <taxon>Agaricomycetes</taxon>
        <taxon>Thelephorales</taxon>
        <taxon>Thelephoraceae</taxon>
        <taxon>Thelephora</taxon>
    </lineage>
</organism>
<feature type="region of interest" description="Disordered" evidence="5">
    <location>
        <begin position="450"/>
        <end position="506"/>
    </location>
</feature>
<reference evidence="8" key="1">
    <citation type="journal article" date="2020" name="Nat. Commun.">
        <title>Large-scale genome sequencing of mycorrhizal fungi provides insights into the early evolution of symbiotic traits.</title>
        <authorList>
            <person name="Miyauchi S."/>
            <person name="Kiss E."/>
            <person name="Kuo A."/>
            <person name="Drula E."/>
            <person name="Kohler A."/>
            <person name="Sanchez-Garcia M."/>
            <person name="Morin E."/>
            <person name="Andreopoulos B."/>
            <person name="Barry K.W."/>
            <person name="Bonito G."/>
            <person name="Buee M."/>
            <person name="Carver A."/>
            <person name="Chen C."/>
            <person name="Cichocki N."/>
            <person name="Clum A."/>
            <person name="Culley D."/>
            <person name="Crous P.W."/>
            <person name="Fauchery L."/>
            <person name="Girlanda M."/>
            <person name="Hayes R.D."/>
            <person name="Keri Z."/>
            <person name="LaButti K."/>
            <person name="Lipzen A."/>
            <person name="Lombard V."/>
            <person name="Magnuson J."/>
            <person name="Maillard F."/>
            <person name="Murat C."/>
            <person name="Nolan M."/>
            <person name="Ohm R.A."/>
            <person name="Pangilinan J."/>
            <person name="Pereira M.F."/>
            <person name="Perotto S."/>
            <person name="Peter M."/>
            <person name="Pfister S."/>
            <person name="Riley R."/>
            <person name="Sitrit Y."/>
            <person name="Stielow J.B."/>
            <person name="Szollosi G."/>
            <person name="Zifcakova L."/>
            <person name="Stursova M."/>
            <person name="Spatafora J.W."/>
            <person name="Tedersoo L."/>
            <person name="Vaario L.M."/>
            <person name="Yamada A."/>
            <person name="Yan M."/>
            <person name="Wang P."/>
            <person name="Xu J."/>
            <person name="Bruns T."/>
            <person name="Baldrian P."/>
            <person name="Vilgalys R."/>
            <person name="Dunand C."/>
            <person name="Henrissat B."/>
            <person name="Grigoriev I.V."/>
            <person name="Hibbett D."/>
            <person name="Nagy L.G."/>
            <person name="Martin F.M."/>
        </authorList>
    </citation>
    <scope>NUCLEOTIDE SEQUENCE</scope>
    <source>
        <strain evidence="8">UH-Tt-Lm1</strain>
    </source>
</reference>
<feature type="transmembrane region" description="Helical" evidence="6">
    <location>
        <begin position="127"/>
        <end position="146"/>
    </location>
</feature>
<feature type="transmembrane region" description="Helical" evidence="6">
    <location>
        <begin position="317"/>
        <end position="336"/>
    </location>
</feature>